<name>A0A6A6I277_9PLEO</name>
<protein>
    <submittedName>
        <fullName evidence="3">Uncharacterized protein</fullName>
    </submittedName>
</protein>
<dbReference type="GeneID" id="54587794"/>
<dbReference type="Proteomes" id="UP000800094">
    <property type="component" value="Unassembled WGS sequence"/>
</dbReference>
<sequence>MGAVFEPWKYGSHHLLNDSNKGCTPLSKYDCLTLYFFKDYEPNLWYTASSKYGSRHSLNVSDKGCTQLSKYDRSSSTSATSNQINSQQPGNIPLIIVLTSPARSFSEPGNCSSSLFVGSHYYSLFPTSLLHTAAHDSPRRSVQSRDSQRLPVFHPLNHRVGDSPATNSTTRRNSGEEAMLATPYELELTATKTIARRKALADPNRCTSPNLFPAFIASAGDLSSQRGSDFAMAPCLPCGLPADYRRTGGQPANSQDDDDAGCCSFLSWCRKKTPGRQSPPPRRDIEVEAGLSDVRLEHHVAGYGHDVSLYGHRVQDNIAHQSRRHQLRLKLLDLGAGLLKTVVGFGTLIAVVKTVGPELNKGGAAAANAVDKGNVPFVTDSAGRGEQWRTTALHEHFLFVILPPIVLAVAALITIALHFCRRCRPSRLSAMVTAPGGSKGGLLSEVV</sequence>
<evidence type="ECO:0000256" key="2">
    <source>
        <dbReference type="SAM" id="Phobius"/>
    </source>
</evidence>
<feature type="transmembrane region" description="Helical" evidence="2">
    <location>
        <begin position="397"/>
        <end position="419"/>
    </location>
</feature>
<keyword evidence="4" id="KW-1185">Reference proteome</keyword>
<organism evidence="3 4">
    <name type="scientific">Trematosphaeria pertusa</name>
    <dbReference type="NCBI Taxonomy" id="390896"/>
    <lineage>
        <taxon>Eukaryota</taxon>
        <taxon>Fungi</taxon>
        <taxon>Dikarya</taxon>
        <taxon>Ascomycota</taxon>
        <taxon>Pezizomycotina</taxon>
        <taxon>Dothideomycetes</taxon>
        <taxon>Pleosporomycetidae</taxon>
        <taxon>Pleosporales</taxon>
        <taxon>Massarineae</taxon>
        <taxon>Trematosphaeriaceae</taxon>
        <taxon>Trematosphaeria</taxon>
    </lineage>
</organism>
<evidence type="ECO:0000313" key="3">
    <source>
        <dbReference type="EMBL" id="KAF2244072.1"/>
    </source>
</evidence>
<gene>
    <name evidence="3" type="ORF">BU26DRAFT_579943</name>
</gene>
<dbReference type="RefSeq" id="XP_033679076.1">
    <property type="nucleotide sequence ID" value="XM_033834464.1"/>
</dbReference>
<evidence type="ECO:0000313" key="4">
    <source>
        <dbReference type="Proteomes" id="UP000800094"/>
    </source>
</evidence>
<dbReference type="EMBL" id="ML987203">
    <property type="protein sequence ID" value="KAF2244072.1"/>
    <property type="molecule type" value="Genomic_DNA"/>
</dbReference>
<accession>A0A6A6I277</accession>
<proteinExistence type="predicted"/>
<dbReference type="AlphaFoldDB" id="A0A6A6I277"/>
<keyword evidence="2" id="KW-0812">Transmembrane</keyword>
<keyword evidence="2" id="KW-0472">Membrane</keyword>
<reference evidence="3" key="1">
    <citation type="journal article" date="2020" name="Stud. Mycol.">
        <title>101 Dothideomycetes genomes: a test case for predicting lifestyles and emergence of pathogens.</title>
        <authorList>
            <person name="Haridas S."/>
            <person name="Albert R."/>
            <person name="Binder M."/>
            <person name="Bloem J."/>
            <person name="Labutti K."/>
            <person name="Salamov A."/>
            <person name="Andreopoulos B."/>
            <person name="Baker S."/>
            <person name="Barry K."/>
            <person name="Bills G."/>
            <person name="Bluhm B."/>
            <person name="Cannon C."/>
            <person name="Castanera R."/>
            <person name="Culley D."/>
            <person name="Daum C."/>
            <person name="Ezra D."/>
            <person name="Gonzalez J."/>
            <person name="Henrissat B."/>
            <person name="Kuo A."/>
            <person name="Liang C."/>
            <person name="Lipzen A."/>
            <person name="Lutzoni F."/>
            <person name="Magnuson J."/>
            <person name="Mondo S."/>
            <person name="Nolan M."/>
            <person name="Ohm R."/>
            <person name="Pangilinan J."/>
            <person name="Park H.-J."/>
            <person name="Ramirez L."/>
            <person name="Alfaro M."/>
            <person name="Sun H."/>
            <person name="Tritt A."/>
            <person name="Yoshinaga Y."/>
            <person name="Zwiers L.-H."/>
            <person name="Turgeon B."/>
            <person name="Goodwin S."/>
            <person name="Spatafora J."/>
            <person name="Crous P."/>
            <person name="Grigoriev I."/>
        </authorList>
    </citation>
    <scope>NUCLEOTIDE SEQUENCE</scope>
    <source>
        <strain evidence="3">CBS 122368</strain>
    </source>
</reference>
<feature type="region of interest" description="Disordered" evidence="1">
    <location>
        <begin position="154"/>
        <end position="176"/>
    </location>
</feature>
<evidence type="ECO:0000256" key="1">
    <source>
        <dbReference type="SAM" id="MobiDB-lite"/>
    </source>
</evidence>
<keyword evidence="2" id="KW-1133">Transmembrane helix</keyword>